<feature type="domain" description="VOC" evidence="2">
    <location>
        <begin position="7"/>
        <end position="149"/>
    </location>
</feature>
<dbReference type="PANTHER" id="PTHR43048:SF3">
    <property type="entry name" value="METHYLMALONYL-COA EPIMERASE, MITOCHONDRIAL"/>
    <property type="match status" value="1"/>
</dbReference>
<evidence type="ECO:0000259" key="2">
    <source>
        <dbReference type="PROSITE" id="PS51819"/>
    </source>
</evidence>
<keyword evidence="4" id="KW-1185">Reference proteome</keyword>
<dbReference type="EMBL" id="ML978144">
    <property type="protein sequence ID" value="KAF2092593.1"/>
    <property type="molecule type" value="Genomic_DNA"/>
</dbReference>
<reference evidence="3" key="1">
    <citation type="journal article" date="2020" name="Stud. Mycol.">
        <title>101 Dothideomycetes genomes: a test case for predicting lifestyles and emergence of pathogens.</title>
        <authorList>
            <person name="Haridas S."/>
            <person name="Albert R."/>
            <person name="Binder M."/>
            <person name="Bloem J."/>
            <person name="Labutti K."/>
            <person name="Salamov A."/>
            <person name="Andreopoulos B."/>
            <person name="Baker S."/>
            <person name="Barry K."/>
            <person name="Bills G."/>
            <person name="Bluhm B."/>
            <person name="Cannon C."/>
            <person name="Castanera R."/>
            <person name="Culley D."/>
            <person name="Daum C."/>
            <person name="Ezra D."/>
            <person name="Gonzalez J."/>
            <person name="Henrissat B."/>
            <person name="Kuo A."/>
            <person name="Liang C."/>
            <person name="Lipzen A."/>
            <person name="Lutzoni F."/>
            <person name="Magnuson J."/>
            <person name="Mondo S."/>
            <person name="Nolan M."/>
            <person name="Ohm R."/>
            <person name="Pangilinan J."/>
            <person name="Park H.-J."/>
            <person name="Ramirez L."/>
            <person name="Alfaro M."/>
            <person name="Sun H."/>
            <person name="Tritt A."/>
            <person name="Yoshinaga Y."/>
            <person name="Zwiers L.-H."/>
            <person name="Turgeon B."/>
            <person name="Goodwin S."/>
            <person name="Spatafora J."/>
            <person name="Crous P."/>
            <person name="Grigoriev I."/>
        </authorList>
    </citation>
    <scope>NUCLEOTIDE SEQUENCE</scope>
    <source>
        <strain evidence="3">CBS 133067</strain>
    </source>
</reference>
<comment type="caution">
    <text evidence="3">The sequence shown here is derived from an EMBL/GenBank/DDBJ whole genome shotgun (WGS) entry which is preliminary data.</text>
</comment>
<organism evidence="3 4">
    <name type="scientific">Rhizodiscina lignyota</name>
    <dbReference type="NCBI Taxonomy" id="1504668"/>
    <lineage>
        <taxon>Eukaryota</taxon>
        <taxon>Fungi</taxon>
        <taxon>Dikarya</taxon>
        <taxon>Ascomycota</taxon>
        <taxon>Pezizomycotina</taxon>
        <taxon>Dothideomycetes</taxon>
        <taxon>Pleosporomycetidae</taxon>
        <taxon>Aulographales</taxon>
        <taxon>Rhizodiscinaceae</taxon>
        <taxon>Rhizodiscina</taxon>
    </lineage>
</organism>
<evidence type="ECO:0000313" key="3">
    <source>
        <dbReference type="EMBL" id="KAF2092593.1"/>
    </source>
</evidence>
<keyword evidence="3" id="KW-0223">Dioxygenase</keyword>
<keyword evidence="3" id="KW-0560">Oxidoreductase</keyword>
<sequence>MSVKVKQVHHVGLTVSDFSRHKKLFEDVFSFKLFFEDVMTGPPTSCTGVKTDGIDFAFYSAGDPSVMIEICHFKESGSDSEGVVKRTSDVGCSHFAFVVEDIKGTIQKMQAVGVKLLSEPITMTEGPGKGTLVTWMRDWDGHSYELCQLPEGVTAL</sequence>
<dbReference type="InterPro" id="IPR029068">
    <property type="entry name" value="Glyas_Bleomycin-R_OHBP_Dase"/>
</dbReference>
<accession>A0A9P4M0L2</accession>
<proteinExistence type="predicted"/>
<dbReference type="Pfam" id="PF00903">
    <property type="entry name" value="Glyoxalase"/>
    <property type="match status" value="1"/>
</dbReference>
<dbReference type="Proteomes" id="UP000799772">
    <property type="component" value="Unassembled WGS sequence"/>
</dbReference>
<protein>
    <submittedName>
        <fullName evidence="3">Glyoxalase/Bleomycin resistance protein/Dihydroxybiphenyl dioxygenase</fullName>
    </submittedName>
</protein>
<evidence type="ECO:0000256" key="1">
    <source>
        <dbReference type="ARBA" id="ARBA00022723"/>
    </source>
</evidence>
<keyword evidence="1" id="KW-0479">Metal-binding</keyword>
<dbReference type="Gene3D" id="3.10.180.10">
    <property type="entry name" value="2,3-Dihydroxybiphenyl 1,2-Dioxygenase, domain 1"/>
    <property type="match status" value="1"/>
</dbReference>
<dbReference type="GO" id="GO:0046491">
    <property type="term" value="P:L-methylmalonyl-CoA metabolic process"/>
    <property type="evidence" value="ECO:0007669"/>
    <property type="project" value="TreeGrafter"/>
</dbReference>
<dbReference type="GO" id="GO:0046872">
    <property type="term" value="F:metal ion binding"/>
    <property type="evidence" value="ECO:0007669"/>
    <property type="project" value="UniProtKB-KW"/>
</dbReference>
<dbReference type="InterPro" id="IPR004360">
    <property type="entry name" value="Glyas_Fos-R_dOase_dom"/>
</dbReference>
<evidence type="ECO:0000313" key="4">
    <source>
        <dbReference type="Proteomes" id="UP000799772"/>
    </source>
</evidence>
<dbReference type="OrthoDB" id="16820at2759"/>
<name>A0A9P4M0L2_9PEZI</name>
<dbReference type="InterPro" id="IPR051785">
    <property type="entry name" value="MMCE/EMCE_epimerase"/>
</dbReference>
<dbReference type="AlphaFoldDB" id="A0A9P4M0L2"/>
<dbReference type="GO" id="GO:0004493">
    <property type="term" value="F:methylmalonyl-CoA epimerase activity"/>
    <property type="evidence" value="ECO:0007669"/>
    <property type="project" value="TreeGrafter"/>
</dbReference>
<dbReference type="PROSITE" id="PS51819">
    <property type="entry name" value="VOC"/>
    <property type="match status" value="1"/>
</dbReference>
<gene>
    <name evidence="3" type="ORF">NA57DRAFT_82148</name>
</gene>
<dbReference type="SUPFAM" id="SSF54593">
    <property type="entry name" value="Glyoxalase/Bleomycin resistance protein/Dihydroxybiphenyl dioxygenase"/>
    <property type="match status" value="1"/>
</dbReference>
<dbReference type="InterPro" id="IPR037523">
    <property type="entry name" value="VOC_core"/>
</dbReference>
<dbReference type="PANTHER" id="PTHR43048">
    <property type="entry name" value="METHYLMALONYL-COA EPIMERASE"/>
    <property type="match status" value="1"/>
</dbReference>
<dbReference type="GO" id="GO:0051213">
    <property type="term" value="F:dioxygenase activity"/>
    <property type="evidence" value="ECO:0007669"/>
    <property type="project" value="UniProtKB-KW"/>
</dbReference>